<protein>
    <submittedName>
        <fullName evidence="2">Uncharacterized protein</fullName>
    </submittedName>
</protein>
<feature type="transmembrane region" description="Helical" evidence="1">
    <location>
        <begin position="65"/>
        <end position="84"/>
    </location>
</feature>
<reference evidence="2 3" key="1">
    <citation type="submission" date="2019-01" db="EMBL/GenBank/DDBJ databases">
        <title>Bacillus sp. M5HDSG1-1, whole genome shotgun sequence.</title>
        <authorList>
            <person name="Tuo L."/>
        </authorList>
    </citation>
    <scope>NUCLEOTIDE SEQUENCE [LARGE SCALE GENOMIC DNA]</scope>
    <source>
        <strain evidence="2 3">M5HDSG1-1</strain>
    </source>
</reference>
<dbReference type="RefSeq" id="WP_127739441.1">
    <property type="nucleotide sequence ID" value="NZ_JAMAVA010000001.1"/>
</dbReference>
<evidence type="ECO:0000256" key="1">
    <source>
        <dbReference type="SAM" id="Phobius"/>
    </source>
</evidence>
<gene>
    <name evidence="2" type="ORF">EM808_17230</name>
</gene>
<keyword evidence="3" id="KW-1185">Reference proteome</keyword>
<evidence type="ECO:0000313" key="2">
    <source>
        <dbReference type="EMBL" id="RVT60189.1"/>
    </source>
</evidence>
<keyword evidence="1" id="KW-0812">Transmembrane</keyword>
<dbReference type="AlphaFoldDB" id="A0A3S2TSW8"/>
<sequence>MKAILIIMPVLLNIWIVLLQVDSVFPSLLAALVVGLYKGNRIGPDIKNIFNIGKVNYSLKNPVRIVELTSATLLSLSTDILSLVHFFKDGLSSDEFIFFSITLGYSVIFGFILFRFLFLYILQDHSKESL</sequence>
<evidence type="ECO:0000313" key="3">
    <source>
        <dbReference type="Proteomes" id="UP000288024"/>
    </source>
</evidence>
<organism evidence="2 3">
    <name type="scientific">Niallia taxi</name>
    <dbReference type="NCBI Taxonomy" id="2499688"/>
    <lineage>
        <taxon>Bacteria</taxon>
        <taxon>Bacillati</taxon>
        <taxon>Bacillota</taxon>
        <taxon>Bacilli</taxon>
        <taxon>Bacillales</taxon>
        <taxon>Bacillaceae</taxon>
        <taxon>Niallia</taxon>
    </lineage>
</organism>
<dbReference type="Proteomes" id="UP000288024">
    <property type="component" value="Unassembled WGS sequence"/>
</dbReference>
<keyword evidence="1" id="KW-0472">Membrane</keyword>
<feature type="transmembrane region" description="Helical" evidence="1">
    <location>
        <begin position="12"/>
        <end position="37"/>
    </location>
</feature>
<dbReference type="EMBL" id="RZTZ01000007">
    <property type="protein sequence ID" value="RVT60189.1"/>
    <property type="molecule type" value="Genomic_DNA"/>
</dbReference>
<name>A0A3S2TSW8_9BACI</name>
<accession>A0A3S2TSW8</accession>
<proteinExistence type="predicted"/>
<feature type="transmembrane region" description="Helical" evidence="1">
    <location>
        <begin position="96"/>
        <end position="122"/>
    </location>
</feature>
<keyword evidence="1" id="KW-1133">Transmembrane helix</keyword>
<comment type="caution">
    <text evidence="2">The sequence shown here is derived from an EMBL/GenBank/DDBJ whole genome shotgun (WGS) entry which is preliminary data.</text>
</comment>